<dbReference type="EMBL" id="UOGL01000329">
    <property type="protein sequence ID" value="VAX39390.1"/>
    <property type="molecule type" value="Genomic_DNA"/>
</dbReference>
<dbReference type="AlphaFoldDB" id="A0A3B1DVV2"/>
<name>A0A3B1DVV2_9ZZZZ</name>
<gene>
    <name evidence="1" type="ORF">MNBD_PLANCTO02-2746</name>
</gene>
<reference evidence="1" key="1">
    <citation type="submission" date="2018-06" db="EMBL/GenBank/DDBJ databases">
        <authorList>
            <person name="Zhirakovskaya E."/>
        </authorList>
    </citation>
    <scope>NUCLEOTIDE SEQUENCE</scope>
</reference>
<proteinExistence type="predicted"/>
<accession>A0A3B1DVV2</accession>
<evidence type="ECO:0000313" key="1">
    <source>
        <dbReference type="EMBL" id="VAX39390.1"/>
    </source>
</evidence>
<dbReference type="InterPro" id="IPR011990">
    <property type="entry name" value="TPR-like_helical_dom_sf"/>
</dbReference>
<sequence>MRQLKHLAFLFVVFIVLTGLKENQKATAEPPQPETKKIEEPWETPSGLLLYLAQQDKGKVAALLRVATFLNHSGAKKQIVFTTLNQARKGAYKIKPVGYRISNLMYLASCFSNAGYKNEALAILKQAEQETTKIK</sequence>
<organism evidence="1">
    <name type="scientific">hydrothermal vent metagenome</name>
    <dbReference type="NCBI Taxonomy" id="652676"/>
    <lineage>
        <taxon>unclassified sequences</taxon>
        <taxon>metagenomes</taxon>
        <taxon>ecological metagenomes</taxon>
    </lineage>
</organism>
<feature type="non-terminal residue" evidence="1">
    <location>
        <position position="135"/>
    </location>
</feature>
<protein>
    <submittedName>
        <fullName evidence="1">Uncharacterized protein</fullName>
    </submittedName>
</protein>
<dbReference type="Gene3D" id="1.25.40.10">
    <property type="entry name" value="Tetratricopeptide repeat domain"/>
    <property type="match status" value="1"/>
</dbReference>